<proteinExistence type="predicted"/>
<reference evidence="1" key="1">
    <citation type="journal article" date="2014" name="Int. J. Syst. Evol. Microbiol.">
        <title>Complete genome sequence of Corynebacterium casei LMG S-19264T (=DSM 44701T), isolated from a smear-ripened cheese.</title>
        <authorList>
            <consortium name="US DOE Joint Genome Institute (JGI-PGF)"/>
            <person name="Walter F."/>
            <person name="Albersmeier A."/>
            <person name="Kalinowski J."/>
            <person name="Ruckert C."/>
        </authorList>
    </citation>
    <scope>NUCLEOTIDE SEQUENCE</scope>
    <source>
        <strain evidence="1">CGMCC 1.15178</strain>
    </source>
</reference>
<dbReference type="EMBL" id="BMHP01000002">
    <property type="protein sequence ID" value="GGD66906.1"/>
    <property type="molecule type" value="Genomic_DNA"/>
</dbReference>
<gene>
    <name evidence="1" type="ORF">GCM10010911_25840</name>
</gene>
<dbReference type="Proteomes" id="UP000612456">
    <property type="component" value="Unassembled WGS sequence"/>
</dbReference>
<keyword evidence="2" id="KW-1185">Reference proteome</keyword>
<sequence>MGILYEIIYHTKSSRNGAEDVTNRPGTADLIRQSYYRADRKLKENLMLADKGLNKA</sequence>
<dbReference type="RefSeq" id="WP_188992373.1">
    <property type="nucleotide sequence ID" value="NZ_BMHP01000002.1"/>
</dbReference>
<accession>A0A916YYE2</accession>
<protein>
    <submittedName>
        <fullName evidence="1">Uncharacterized protein</fullName>
    </submittedName>
</protein>
<dbReference type="AlphaFoldDB" id="A0A916YYE2"/>
<evidence type="ECO:0000313" key="2">
    <source>
        <dbReference type="Proteomes" id="UP000612456"/>
    </source>
</evidence>
<organism evidence="1 2">
    <name type="scientific">Paenibacillus nasutitermitis</name>
    <dbReference type="NCBI Taxonomy" id="1652958"/>
    <lineage>
        <taxon>Bacteria</taxon>
        <taxon>Bacillati</taxon>
        <taxon>Bacillota</taxon>
        <taxon>Bacilli</taxon>
        <taxon>Bacillales</taxon>
        <taxon>Paenibacillaceae</taxon>
        <taxon>Paenibacillus</taxon>
    </lineage>
</organism>
<name>A0A916YYE2_9BACL</name>
<comment type="caution">
    <text evidence="1">The sequence shown here is derived from an EMBL/GenBank/DDBJ whole genome shotgun (WGS) entry which is preliminary data.</text>
</comment>
<evidence type="ECO:0000313" key="1">
    <source>
        <dbReference type="EMBL" id="GGD66906.1"/>
    </source>
</evidence>
<reference evidence="1" key="2">
    <citation type="submission" date="2020-09" db="EMBL/GenBank/DDBJ databases">
        <authorList>
            <person name="Sun Q."/>
            <person name="Zhou Y."/>
        </authorList>
    </citation>
    <scope>NUCLEOTIDE SEQUENCE</scope>
    <source>
        <strain evidence="1">CGMCC 1.15178</strain>
    </source>
</reference>